<feature type="transmembrane region" description="Helical" evidence="6">
    <location>
        <begin position="315"/>
        <end position="337"/>
    </location>
</feature>
<dbReference type="PANTHER" id="PTHR23519:SF1">
    <property type="entry name" value="AUTOPHAGY-RELATED PROTEIN 22"/>
    <property type="match status" value="1"/>
</dbReference>
<proteinExistence type="predicted"/>
<keyword evidence="4 6" id="KW-1133">Transmembrane helix</keyword>
<dbReference type="HOGENOM" id="CLU_017518_3_0_9"/>
<feature type="transmembrane region" description="Helical" evidence="6">
    <location>
        <begin position="48"/>
        <end position="68"/>
    </location>
</feature>
<feature type="transmembrane region" description="Helical" evidence="6">
    <location>
        <begin position="349"/>
        <end position="372"/>
    </location>
</feature>
<reference evidence="8 9" key="1">
    <citation type="submission" date="2010-07" db="EMBL/GenBank/DDBJ databases">
        <authorList>
            <person name="Muzny D."/>
            <person name="Qin X."/>
            <person name="Deng J."/>
            <person name="Jiang H."/>
            <person name="Liu Y."/>
            <person name="Qu J."/>
            <person name="Song X.-Z."/>
            <person name="Zhang L."/>
            <person name="Thornton R."/>
            <person name="Coyle M."/>
            <person name="Francisco L."/>
            <person name="Jackson L."/>
            <person name="Javaid M."/>
            <person name="Korchina V."/>
            <person name="Kovar C."/>
            <person name="Mata R."/>
            <person name="Mathew T."/>
            <person name="Ngo R."/>
            <person name="Nguyen L."/>
            <person name="Nguyen N."/>
            <person name="Okwuonu G."/>
            <person name="Ongeri F."/>
            <person name="Pham C."/>
            <person name="Simmons D."/>
            <person name="Wilczek-Boney K."/>
            <person name="Hale W."/>
            <person name="Jakkamsetti A."/>
            <person name="Pham P."/>
            <person name="Ruth R."/>
            <person name="San Lucas F."/>
            <person name="Warren J."/>
            <person name="Zhang J."/>
            <person name="Zhao Z."/>
            <person name="Zhou C."/>
            <person name="Zhu D."/>
            <person name="Lee S."/>
            <person name="Bess C."/>
            <person name="Blankenburg K."/>
            <person name="Forbes L."/>
            <person name="Fu Q."/>
            <person name="Gubbala S."/>
            <person name="Hirani K."/>
            <person name="Jayaseelan J.C."/>
            <person name="Lara F."/>
            <person name="Munidasa M."/>
            <person name="Palculict T."/>
            <person name="Patil S."/>
            <person name="Pu L.-L."/>
            <person name="Saada N."/>
            <person name="Tang L."/>
            <person name="Weissenberger G."/>
            <person name="Zhu Y."/>
            <person name="Hemphill L."/>
            <person name="Shang Y."/>
            <person name="Youmans B."/>
            <person name="Ayvaz T."/>
            <person name="Ross M."/>
            <person name="Santibanez J."/>
            <person name="Aqrawi P."/>
            <person name="Gross S."/>
            <person name="Joshi V."/>
            <person name="Fowler G."/>
            <person name="Nazareth L."/>
            <person name="Reid J."/>
            <person name="Worley K."/>
            <person name="Petrosino J."/>
            <person name="Highlander S."/>
            <person name="Gibbs R."/>
        </authorList>
    </citation>
    <scope>NUCLEOTIDE SEQUENCE [LARGE SCALE GENOMIC DNA]</scope>
    <source>
        <strain evidence="8 9">ATCC BAA-1640</strain>
    </source>
</reference>
<dbReference type="Proteomes" id="UP000003280">
    <property type="component" value="Unassembled WGS sequence"/>
</dbReference>
<dbReference type="EMBL" id="AEEH01000033">
    <property type="protein sequence ID" value="EFM25527.1"/>
    <property type="molecule type" value="Genomic_DNA"/>
</dbReference>
<keyword evidence="9" id="KW-1185">Reference proteome</keyword>
<dbReference type="AlphaFoldDB" id="E0NL24"/>
<feature type="transmembrane region" description="Helical" evidence="6">
    <location>
        <begin position="174"/>
        <end position="194"/>
    </location>
</feature>
<evidence type="ECO:0000313" key="9">
    <source>
        <dbReference type="Proteomes" id="UP000003280"/>
    </source>
</evidence>
<evidence type="ECO:0000256" key="3">
    <source>
        <dbReference type="ARBA" id="ARBA00022692"/>
    </source>
</evidence>
<dbReference type="GO" id="GO:0022857">
    <property type="term" value="F:transmembrane transporter activity"/>
    <property type="evidence" value="ECO:0007669"/>
    <property type="project" value="InterPro"/>
</dbReference>
<sequence>MKLTKSERNWILYDVGNSAFILLFTTIIPIMFNSLAKGHLKDSTYLAYWGYAVTISTILTALVGPYFGALADKFSLRKRFFIVFMSLGALGCFLFPFTKSWMVFLALVIISKVGFNGSLVFYDSMLIDITSEDRMDNVSSLGFAYGYIGSVIPFVISILISVKHEALGIGMDLAMKMVFTINALWWVLFTLPLLKVYRQKYVRTEEETDKMHLIQTFEKIRGDRKIYMFLFAFLFYIDGVYTIISMATAYGTSLGLSSNGLILALLVTQLVAFPCAIYFGKISKKYETGVLIKICILAYLLISIYAIFLNNIVQFWILAVSVGMFQGAIQALSRSYYAKIIPKENSGEYFGIYDVFGKGAAIIGTLVVSLVTQATGNQHLSISTLSIMFLIGIILFFKTDKIESKN</sequence>
<accession>E0NL24</accession>
<dbReference type="Pfam" id="PF11700">
    <property type="entry name" value="ATG22"/>
    <property type="match status" value="1"/>
</dbReference>
<dbReference type="GO" id="GO:0005886">
    <property type="term" value="C:plasma membrane"/>
    <property type="evidence" value="ECO:0007669"/>
    <property type="project" value="UniProtKB-SubCell"/>
</dbReference>
<evidence type="ECO:0000256" key="5">
    <source>
        <dbReference type="ARBA" id="ARBA00023136"/>
    </source>
</evidence>
<dbReference type="STRING" id="862517.HMPREF9225_0863"/>
<name>E0NL24_9FIRM</name>
<feature type="transmembrane region" description="Helical" evidence="6">
    <location>
        <begin position="226"/>
        <end position="249"/>
    </location>
</feature>
<keyword evidence="2" id="KW-0813">Transport</keyword>
<dbReference type="InterPro" id="IPR050495">
    <property type="entry name" value="ATG22/LtaA_families"/>
</dbReference>
<dbReference type="SUPFAM" id="SSF103473">
    <property type="entry name" value="MFS general substrate transporter"/>
    <property type="match status" value="1"/>
</dbReference>
<dbReference type="OrthoDB" id="9768783at2"/>
<keyword evidence="3 6" id="KW-0812">Transmembrane</keyword>
<gene>
    <name evidence="8" type="ORF">HMPREF9225_0863</name>
</gene>
<feature type="domain" description="Major facilitator superfamily (MFS) profile" evidence="7">
    <location>
        <begin position="1"/>
        <end position="401"/>
    </location>
</feature>
<dbReference type="RefSeq" id="WP_008901678.1">
    <property type="nucleotide sequence ID" value="NZ_GL397071.1"/>
</dbReference>
<dbReference type="PROSITE" id="PS50850">
    <property type="entry name" value="MFS"/>
    <property type="match status" value="1"/>
</dbReference>
<dbReference type="PANTHER" id="PTHR23519">
    <property type="entry name" value="AUTOPHAGY-RELATED PROTEIN 22"/>
    <property type="match status" value="1"/>
</dbReference>
<keyword evidence="5 6" id="KW-0472">Membrane</keyword>
<feature type="transmembrane region" description="Helical" evidence="6">
    <location>
        <begin position="261"/>
        <end position="279"/>
    </location>
</feature>
<feature type="transmembrane region" description="Helical" evidence="6">
    <location>
        <begin position="378"/>
        <end position="397"/>
    </location>
</feature>
<dbReference type="InterPro" id="IPR020846">
    <property type="entry name" value="MFS_dom"/>
</dbReference>
<feature type="transmembrane region" description="Helical" evidence="6">
    <location>
        <begin position="12"/>
        <end position="36"/>
    </location>
</feature>
<comment type="subcellular location">
    <subcellularLocation>
        <location evidence="1">Cell membrane</location>
        <topology evidence="1">Multi-pass membrane protein</topology>
    </subcellularLocation>
</comment>
<evidence type="ECO:0000256" key="1">
    <source>
        <dbReference type="ARBA" id="ARBA00004651"/>
    </source>
</evidence>
<dbReference type="Gene3D" id="1.20.1250.20">
    <property type="entry name" value="MFS general substrate transporter like domains"/>
    <property type="match status" value="1"/>
</dbReference>
<feature type="transmembrane region" description="Helical" evidence="6">
    <location>
        <begin position="143"/>
        <end position="162"/>
    </location>
</feature>
<organism evidence="8 9">
    <name type="scientific">Peptoniphilus duerdenii ATCC BAA-1640</name>
    <dbReference type="NCBI Taxonomy" id="862517"/>
    <lineage>
        <taxon>Bacteria</taxon>
        <taxon>Bacillati</taxon>
        <taxon>Bacillota</taxon>
        <taxon>Tissierellia</taxon>
        <taxon>Tissierellales</taxon>
        <taxon>Peptoniphilaceae</taxon>
        <taxon>Peptoniphilus</taxon>
    </lineage>
</organism>
<feature type="transmembrane region" description="Helical" evidence="6">
    <location>
        <begin position="291"/>
        <end position="309"/>
    </location>
</feature>
<evidence type="ECO:0000313" key="8">
    <source>
        <dbReference type="EMBL" id="EFM25527.1"/>
    </source>
</evidence>
<evidence type="ECO:0000256" key="4">
    <source>
        <dbReference type="ARBA" id="ARBA00022989"/>
    </source>
</evidence>
<protein>
    <submittedName>
        <fullName evidence="8">Transporter, major facilitator family protein</fullName>
    </submittedName>
</protein>
<comment type="caution">
    <text evidence="8">The sequence shown here is derived from an EMBL/GenBank/DDBJ whole genome shotgun (WGS) entry which is preliminary data.</text>
</comment>
<feature type="transmembrane region" description="Helical" evidence="6">
    <location>
        <begin position="80"/>
        <end position="97"/>
    </location>
</feature>
<evidence type="ECO:0000259" key="7">
    <source>
        <dbReference type="PROSITE" id="PS50850"/>
    </source>
</evidence>
<dbReference type="eggNOG" id="COG2270">
    <property type="taxonomic scope" value="Bacteria"/>
</dbReference>
<feature type="transmembrane region" description="Helical" evidence="6">
    <location>
        <begin position="103"/>
        <end position="122"/>
    </location>
</feature>
<evidence type="ECO:0000256" key="6">
    <source>
        <dbReference type="SAM" id="Phobius"/>
    </source>
</evidence>
<dbReference type="InterPro" id="IPR024671">
    <property type="entry name" value="Atg22-like"/>
</dbReference>
<evidence type="ECO:0000256" key="2">
    <source>
        <dbReference type="ARBA" id="ARBA00022448"/>
    </source>
</evidence>
<dbReference type="InterPro" id="IPR036259">
    <property type="entry name" value="MFS_trans_sf"/>
</dbReference>